<name>A0A1Y2I2K0_9FUNG</name>
<evidence type="ECO:0000256" key="4">
    <source>
        <dbReference type="PROSITE-ProRule" id="PRU00600"/>
    </source>
</evidence>
<reference evidence="7 8" key="1">
    <citation type="submission" date="2016-07" db="EMBL/GenBank/DDBJ databases">
        <title>Pervasive Adenine N6-methylation of Active Genes in Fungi.</title>
        <authorList>
            <consortium name="DOE Joint Genome Institute"/>
            <person name="Mondo S.J."/>
            <person name="Dannebaum R.O."/>
            <person name="Kuo R.C."/>
            <person name="Labutti K."/>
            <person name="Haridas S."/>
            <person name="Kuo A."/>
            <person name="Salamov A."/>
            <person name="Ahrendt S.R."/>
            <person name="Lipzen A."/>
            <person name="Sullivan W."/>
            <person name="Andreopoulos W.B."/>
            <person name="Clum A."/>
            <person name="Lindquist E."/>
            <person name="Daum C."/>
            <person name="Ramamoorthy G.K."/>
            <person name="Gryganskyi A."/>
            <person name="Culley D."/>
            <person name="Magnuson J.K."/>
            <person name="James T.Y."/>
            <person name="O'Malley M.A."/>
            <person name="Stajich J.E."/>
            <person name="Spatafora J.W."/>
            <person name="Visel A."/>
            <person name="Grigoriev I.V."/>
        </authorList>
    </citation>
    <scope>NUCLEOTIDE SEQUENCE [LARGE SCALE GENOMIC DNA]</scope>
    <source>
        <strain evidence="7 8">PL171</strain>
    </source>
</reference>
<dbReference type="Pfam" id="PF07535">
    <property type="entry name" value="zf-DBF"/>
    <property type="match status" value="1"/>
</dbReference>
<keyword evidence="3" id="KW-0862">Zinc</keyword>
<feature type="region of interest" description="Disordered" evidence="5">
    <location>
        <begin position="44"/>
        <end position="109"/>
    </location>
</feature>
<feature type="region of interest" description="Disordered" evidence="5">
    <location>
        <begin position="1"/>
        <end position="29"/>
    </location>
</feature>
<keyword evidence="8" id="KW-1185">Reference proteome</keyword>
<evidence type="ECO:0000313" key="8">
    <source>
        <dbReference type="Proteomes" id="UP000193411"/>
    </source>
</evidence>
<dbReference type="OrthoDB" id="21380at2759"/>
<evidence type="ECO:0000256" key="1">
    <source>
        <dbReference type="ARBA" id="ARBA00022723"/>
    </source>
</evidence>
<feature type="region of interest" description="Disordered" evidence="5">
    <location>
        <begin position="593"/>
        <end position="613"/>
    </location>
</feature>
<keyword evidence="1" id="KW-0479">Metal-binding</keyword>
<feature type="compositionally biased region" description="Gly residues" evidence="5">
    <location>
        <begin position="886"/>
        <end position="895"/>
    </location>
</feature>
<evidence type="ECO:0000259" key="6">
    <source>
        <dbReference type="PROSITE" id="PS51265"/>
    </source>
</evidence>
<evidence type="ECO:0000256" key="3">
    <source>
        <dbReference type="ARBA" id="ARBA00022833"/>
    </source>
</evidence>
<feature type="compositionally biased region" description="Acidic residues" evidence="5">
    <location>
        <begin position="896"/>
        <end position="905"/>
    </location>
</feature>
<feature type="compositionally biased region" description="Polar residues" evidence="5">
    <location>
        <begin position="1116"/>
        <end position="1129"/>
    </location>
</feature>
<dbReference type="AlphaFoldDB" id="A0A1Y2I2K0"/>
<dbReference type="InterPro" id="IPR006572">
    <property type="entry name" value="Znf_DBF"/>
</dbReference>
<protein>
    <recommendedName>
        <fullName evidence="6">DBF4-type domain-containing protein</fullName>
    </recommendedName>
</protein>
<feature type="compositionally biased region" description="Acidic residues" evidence="5">
    <location>
        <begin position="924"/>
        <end position="936"/>
    </location>
</feature>
<feature type="compositionally biased region" description="Low complexity" evidence="5">
    <location>
        <begin position="666"/>
        <end position="679"/>
    </location>
</feature>
<keyword evidence="2 4" id="KW-0863">Zinc-finger</keyword>
<dbReference type="InterPro" id="IPR038545">
    <property type="entry name" value="Znf_DBF_sf"/>
</dbReference>
<gene>
    <name evidence="7" type="ORF">BCR44DRAFT_1426920</name>
</gene>
<dbReference type="PROSITE" id="PS51265">
    <property type="entry name" value="ZF_DBF4"/>
    <property type="match status" value="1"/>
</dbReference>
<feature type="region of interest" description="Disordered" evidence="5">
    <location>
        <begin position="189"/>
        <end position="211"/>
    </location>
</feature>
<feature type="compositionally biased region" description="Low complexity" evidence="5">
    <location>
        <begin position="1161"/>
        <end position="1174"/>
    </location>
</feature>
<feature type="region of interest" description="Disordered" evidence="5">
    <location>
        <begin position="1018"/>
        <end position="1054"/>
    </location>
</feature>
<organism evidence="7 8">
    <name type="scientific">Catenaria anguillulae PL171</name>
    <dbReference type="NCBI Taxonomy" id="765915"/>
    <lineage>
        <taxon>Eukaryota</taxon>
        <taxon>Fungi</taxon>
        <taxon>Fungi incertae sedis</taxon>
        <taxon>Blastocladiomycota</taxon>
        <taxon>Blastocladiomycetes</taxon>
        <taxon>Blastocladiales</taxon>
        <taxon>Catenariaceae</taxon>
        <taxon>Catenaria</taxon>
    </lineage>
</organism>
<comment type="caution">
    <text evidence="7">The sequence shown here is derived from an EMBL/GenBank/DDBJ whole genome shotgun (WGS) entry which is preliminary data.</text>
</comment>
<feature type="compositionally biased region" description="Low complexity" evidence="5">
    <location>
        <begin position="91"/>
        <end position="107"/>
    </location>
</feature>
<dbReference type="Gene3D" id="6.10.250.3410">
    <property type="entry name" value="DBF zinc finger"/>
    <property type="match status" value="1"/>
</dbReference>
<dbReference type="GO" id="GO:0008270">
    <property type="term" value="F:zinc ion binding"/>
    <property type="evidence" value="ECO:0007669"/>
    <property type="project" value="UniProtKB-KW"/>
</dbReference>
<feature type="region of interest" description="Disordered" evidence="5">
    <location>
        <begin position="634"/>
        <end position="679"/>
    </location>
</feature>
<feature type="compositionally biased region" description="Low complexity" evidence="5">
    <location>
        <begin position="634"/>
        <end position="656"/>
    </location>
</feature>
<accession>A0A1Y2I2K0</accession>
<dbReference type="EMBL" id="MCFL01000005">
    <property type="protein sequence ID" value="ORZ39632.1"/>
    <property type="molecule type" value="Genomic_DNA"/>
</dbReference>
<evidence type="ECO:0000256" key="2">
    <source>
        <dbReference type="ARBA" id="ARBA00022771"/>
    </source>
</evidence>
<feature type="region of interest" description="Disordered" evidence="5">
    <location>
        <begin position="1079"/>
        <end position="1183"/>
    </location>
</feature>
<dbReference type="Proteomes" id="UP000193411">
    <property type="component" value="Unassembled WGS sequence"/>
</dbReference>
<dbReference type="GO" id="GO:0003676">
    <property type="term" value="F:nucleic acid binding"/>
    <property type="evidence" value="ECO:0007669"/>
    <property type="project" value="InterPro"/>
</dbReference>
<feature type="region of interest" description="Disordered" evidence="5">
    <location>
        <begin position="769"/>
        <end position="798"/>
    </location>
</feature>
<feature type="compositionally biased region" description="Basic residues" evidence="5">
    <location>
        <begin position="1091"/>
        <end position="1102"/>
    </location>
</feature>
<sequence length="1183" mass="124171">MSFRSHRSAVHPYPVHSNGGNPKSHLGHSVTSTAARPLTANHAHTAMTPRQPFVEIPQSTTGGASASAPPKSQSILHRPASRSASRHGAHRSAQVGPAPASASASAAKPHKQPFRGMCFFFAEEKDGDDSQVTALGGEIRIFFSKDVTHLIVPDAVKAQLPALLSASCSSHAAASAATPAPTDLLLKARPPKHSQPHAAAAATGQPRSTPWPKCVQLNHQVRLHTGRLTASTHPSTLTNAYAHGPGHGQSRTHNNHARLRPLQAPYILVLDKQGHFRPCILKEYTDDADLPRLHRTPQESILSPFQRSSQHAPPVDLSLPGNGVVRPAPAKPNPSLTYLPANPGPPPTEFQLQSRLAQEGARVSSKTYEEAYLHADLDVLKRSERTVRAVLPYAAPRASYCEWCGVRYDNMVEHMASETHQTAIRQPGAWRELDLMIRTYGRKYVEPPGIGPVGKRIASAGRSQDAEPDVVLDLGFVFDDEEEQGIMSDEQVPLELEVPPAGKGDEQEEEDGDDHEAQVHESPLAARTANQRSRRTSAKTQAMFVWNDDLESDDVFGGDQLQAAAPRPATANIHGQESQQKATVRHAAPAAVSLLRSHSQSQMQPPPLSQPLTSSRLVFADPIVSTHASIRSRASLTASGTAAAPGPRPATATPISIPQPMPPPASTLASTSSRRSVSGNNGFASSLVAARTPAPVAPATSTTGYFNLNASGLTPATSQSYSTSSFATTTTATEMYGYTPTPFLAGVAQHPTHAGMGSVAPAALWEYDGSSSRRSAPPSMLSVSAHAGHTPGPRGYLSTQAQAQDYGQGQGQANAEAATLLHMPVGSRPAGAARAGERVDAGGGGDAVGGGCASMSVTGGESVGDRALVSESTLGDFVLTSTGPGHAIGKGGDGDGVNEGEDEDEAAHGSFNETSTSGQVFGEYFDDDDDEEEEESVLDRAPGVVSGGPNENKSPDADEFVHTQTDDDAVQGESGAAVGGATSEDSGSSPRAAPTKAHGPGRLRVLTTSAIAPMHWAATPANVGRSRSTGAAAVAANKDSKPIMYPTPAISGSTHDFDAADIAVTNRASSSDVHVFDFDHMDDQPQEPPHKRQRLGSLRSRRGSTTTVSSAAKHNGLTQVIGSPSVTTRARTKAERESGKDLTAAAPTITSVGRTTRQKLKQQQQPPLSASKAAKSLPTPLTR</sequence>
<feature type="domain" description="DBF4-type" evidence="6">
    <location>
        <begin position="394"/>
        <end position="443"/>
    </location>
</feature>
<proteinExistence type="predicted"/>
<feature type="compositionally biased region" description="Polar residues" evidence="5">
    <location>
        <begin position="57"/>
        <end position="75"/>
    </location>
</feature>
<feature type="compositionally biased region" description="Basic and acidic residues" evidence="5">
    <location>
        <begin position="953"/>
        <end position="965"/>
    </location>
</feature>
<feature type="region of interest" description="Disordered" evidence="5">
    <location>
        <begin position="231"/>
        <end position="254"/>
    </location>
</feature>
<feature type="region of interest" description="Disordered" evidence="5">
    <location>
        <begin position="484"/>
        <end position="538"/>
    </location>
</feature>
<evidence type="ECO:0000256" key="5">
    <source>
        <dbReference type="SAM" id="MobiDB-lite"/>
    </source>
</evidence>
<evidence type="ECO:0000313" key="7">
    <source>
        <dbReference type="EMBL" id="ORZ39632.1"/>
    </source>
</evidence>
<feature type="region of interest" description="Disordered" evidence="5">
    <location>
        <begin position="880"/>
        <end position="1002"/>
    </location>
</feature>